<feature type="domain" description="EF-hand" evidence="3">
    <location>
        <begin position="52"/>
        <end position="87"/>
    </location>
</feature>
<dbReference type="GO" id="GO:0016301">
    <property type="term" value="F:kinase activity"/>
    <property type="evidence" value="ECO:0007669"/>
    <property type="project" value="UniProtKB-KW"/>
</dbReference>
<evidence type="ECO:0000313" key="5">
    <source>
        <dbReference type="Proteomes" id="UP000585474"/>
    </source>
</evidence>
<dbReference type="InterPro" id="IPR002048">
    <property type="entry name" value="EF_hand_dom"/>
</dbReference>
<sequence>MLREAHRWIHNAHQVSNVSLGENVRARIKQFSLVNKFKKKVLRVVADSLPQEQISGIKQMFHVMDTDKNGNLTFEELKDDLQMIGQPVADPDVQMLMDAADVMGMGCSTARKLKQGLLDDNLGPNNDKVIQDIIFDVDLDKDGRISYHEFTTMMTTGLEWRMASQFPPIL</sequence>
<evidence type="ECO:0000256" key="2">
    <source>
        <dbReference type="ARBA" id="ARBA00022837"/>
    </source>
</evidence>
<dbReference type="Gene3D" id="1.10.238.10">
    <property type="entry name" value="EF-hand"/>
    <property type="match status" value="2"/>
</dbReference>
<keyword evidence="4" id="KW-0418">Kinase</keyword>
<name>A0A7J0F342_9ERIC</name>
<dbReference type="CDD" id="cd00051">
    <property type="entry name" value="EFh"/>
    <property type="match status" value="1"/>
</dbReference>
<organism evidence="4 5">
    <name type="scientific">Actinidia rufa</name>
    <dbReference type="NCBI Taxonomy" id="165716"/>
    <lineage>
        <taxon>Eukaryota</taxon>
        <taxon>Viridiplantae</taxon>
        <taxon>Streptophyta</taxon>
        <taxon>Embryophyta</taxon>
        <taxon>Tracheophyta</taxon>
        <taxon>Spermatophyta</taxon>
        <taxon>Magnoliopsida</taxon>
        <taxon>eudicotyledons</taxon>
        <taxon>Gunneridae</taxon>
        <taxon>Pentapetalae</taxon>
        <taxon>asterids</taxon>
        <taxon>Ericales</taxon>
        <taxon>Actinidiaceae</taxon>
        <taxon>Actinidia</taxon>
    </lineage>
</organism>
<keyword evidence="2" id="KW-0106">Calcium</keyword>
<dbReference type="OrthoDB" id="40902at2759"/>
<proteinExistence type="predicted"/>
<dbReference type="EMBL" id="BJWL01000008">
    <property type="protein sequence ID" value="GFY92826.1"/>
    <property type="molecule type" value="Genomic_DNA"/>
</dbReference>
<dbReference type="InterPro" id="IPR050145">
    <property type="entry name" value="Centrin_CML-like"/>
</dbReference>
<evidence type="ECO:0000259" key="3">
    <source>
        <dbReference type="PROSITE" id="PS50222"/>
    </source>
</evidence>
<accession>A0A7J0F342</accession>
<keyword evidence="5" id="KW-1185">Reference proteome</keyword>
<dbReference type="InterPro" id="IPR018247">
    <property type="entry name" value="EF_Hand_1_Ca_BS"/>
</dbReference>
<dbReference type="PROSITE" id="PS00018">
    <property type="entry name" value="EF_HAND_1"/>
    <property type="match status" value="2"/>
</dbReference>
<dbReference type="GO" id="GO:0005509">
    <property type="term" value="F:calcium ion binding"/>
    <property type="evidence" value="ECO:0007669"/>
    <property type="project" value="InterPro"/>
</dbReference>
<dbReference type="PROSITE" id="PS50222">
    <property type="entry name" value="EF_HAND_2"/>
    <property type="match status" value="2"/>
</dbReference>
<dbReference type="SUPFAM" id="SSF47473">
    <property type="entry name" value="EF-hand"/>
    <property type="match status" value="1"/>
</dbReference>
<gene>
    <name evidence="4" type="ORF">Acr_08g0012220</name>
</gene>
<dbReference type="InterPro" id="IPR011992">
    <property type="entry name" value="EF-hand-dom_pair"/>
</dbReference>
<dbReference type="Pfam" id="PF00036">
    <property type="entry name" value="EF-hand_1"/>
    <property type="match status" value="2"/>
</dbReference>
<evidence type="ECO:0000256" key="1">
    <source>
        <dbReference type="ARBA" id="ARBA00022737"/>
    </source>
</evidence>
<keyword evidence="4" id="KW-0808">Transferase</keyword>
<dbReference type="SMART" id="SM00054">
    <property type="entry name" value="EFh"/>
    <property type="match status" value="2"/>
</dbReference>
<keyword evidence="1" id="KW-0677">Repeat</keyword>
<comment type="caution">
    <text evidence="4">The sequence shown here is derived from an EMBL/GenBank/DDBJ whole genome shotgun (WGS) entry which is preliminary data.</text>
</comment>
<protein>
    <submittedName>
        <fullName evidence="4">Calcium-dependent protein kinase 24</fullName>
    </submittedName>
</protein>
<reference evidence="4 5" key="1">
    <citation type="submission" date="2019-07" db="EMBL/GenBank/DDBJ databases">
        <title>De Novo Assembly of kiwifruit Actinidia rufa.</title>
        <authorList>
            <person name="Sugita-Konishi S."/>
            <person name="Sato K."/>
            <person name="Mori E."/>
            <person name="Abe Y."/>
            <person name="Kisaki G."/>
            <person name="Hamano K."/>
            <person name="Suezawa K."/>
            <person name="Otani M."/>
            <person name="Fukuda T."/>
            <person name="Manabe T."/>
            <person name="Gomi K."/>
            <person name="Tabuchi M."/>
            <person name="Akimitsu K."/>
            <person name="Kataoka I."/>
        </authorList>
    </citation>
    <scope>NUCLEOTIDE SEQUENCE [LARGE SCALE GENOMIC DNA]</scope>
    <source>
        <strain evidence="5">cv. Fuchu</strain>
    </source>
</reference>
<dbReference type="AlphaFoldDB" id="A0A7J0F342"/>
<feature type="domain" description="EF-hand" evidence="3">
    <location>
        <begin position="125"/>
        <end position="160"/>
    </location>
</feature>
<dbReference type="PANTHER" id="PTHR23050">
    <property type="entry name" value="CALCIUM BINDING PROTEIN"/>
    <property type="match status" value="1"/>
</dbReference>
<evidence type="ECO:0000313" key="4">
    <source>
        <dbReference type="EMBL" id="GFY92826.1"/>
    </source>
</evidence>
<dbReference type="Proteomes" id="UP000585474">
    <property type="component" value="Unassembled WGS sequence"/>
</dbReference>